<organism evidence="2 3">
    <name type="scientific">Apatococcus fuscideae</name>
    <dbReference type="NCBI Taxonomy" id="2026836"/>
    <lineage>
        <taxon>Eukaryota</taxon>
        <taxon>Viridiplantae</taxon>
        <taxon>Chlorophyta</taxon>
        <taxon>core chlorophytes</taxon>
        <taxon>Trebouxiophyceae</taxon>
        <taxon>Chlorellales</taxon>
        <taxon>Chlorellaceae</taxon>
        <taxon>Apatococcus</taxon>
    </lineage>
</organism>
<sequence>MEEDSNIPDFCLARVAAWMQAKEHERRRTQQERDQAQARRHQLPPVPVAASSVPKAVAQRPATGIHEDPQNAAVCGAGFLKPRNSVNSRLRSP</sequence>
<evidence type="ECO:0000256" key="1">
    <source>
        <dbReference type="SAM" id="MobiDB-lite"/>
    </source>
</evidence>
<gene>
    <name evidence="2" type="ORF">WJX84_011217</name>
</gene>
<name>A0AAW1ST55_9CHLO</name>
<reference evidence="2 3" key="1">
    <citation type="journal article" date="2024" name="Nat. Commun.">
        <title>Phylogenomics reveals the evolutionary origins of lichenization in chlorophyte algae.</title>
        <authorList>
            <person name="Puginier C."/>
            <person name="Libourel C."/>
            <person name="Otte J."/>
            <person name="Skaloud P."/>
            <person name="Haon M."/>
            <person name="Grisel S."/>
            <person name="Petersen M."/>
            <person name="Berrin J.G."/>
            <person name="Delaux P.M."/>
            <person name="Dal Grande F."/>
            <person name="Keller J."/>
        </authorList>
    </citation>
    <scope>NUCLEOTIDE SEQUENCE [LARGE SCALE GENOMIC DNA]</scope>
    <source>
        <strain evidence="2 3">SAG 2523</strain>
    </source>
</reference>
<feature type="compositionally biased region" description="Low complexity" evidence="1">
    <location>
        <begin position="48"/>
        <end position="57"/>
    </location>
</feature>
<dbReference type="Proteomes" id="UP001485043">
    <property type="component" value="Unassembled WGS sequence"/>
</dbReference>
<keyword evidence="3" id="KW-1185">Reference proteome</keyword>
<dbReference type="EMBL" id="JALJOV010000917">
    <property type="protein sequence ID" value="KAK9858473.1"/>
    <property type="molecule type" value="Genomic_DNA"/>
</dbReference>
<comment type="caution">
    <text evidence="2">The sequence shown here is derived from an EMBL/GenBank/DDBJ whole genome shotgun (WGS) entry which is preliminary data.</text>
</comment>
<proteinExistence type="predicted"/>
<evidence type="ECO:0000313" key="2">
    <source>
        <dbReference type="EMBL" id="KAK9858473.1"/>
    </source>
</evidence>
<dbReference type="AlphaFoldDB" id="A0AAW1ST55"/>
<evidence type="ECO:0000313" key="3">
    <source>
        <dbReference type="Proteomes" id="UP001485043"/>
    </source>
</evidence>
<accession>A0AAW1ST55</accession>
<feature type="compositionally biased region" description="Basic and acidic residues" evidence="1">
    <location>
        <begin position="22"/>
        <end position="37"/>
    </location>
</feature>
<protein>
    <submittedName>
        <fullName evidence="2">Uncharacterized protein</fullName>
    </submittedName>
</protein>
<feature type="region of interest" description="Disordered" evidence="1">
    <location>
        <begin position="22"/>
        <end position="57"/>
    </location>
</feature>